<dbReference type="GO" id="GO:1990072">
    <property type="term" value="C:TRAPPIII protein complex"/>
    <property type="evidence" value="ECO:0007669"/>
    <property type="project" value="TreeGrafter"/>
</dbReference>
<sequence>MNPPDEPYTPPLSVKVMRIATPSLASRVVPMFETCMESGVVDEPSDHNNTPHRQECVEYLDPHIWDVIKSTYARGSDEIFTNAPITARDVSYTDQLLLPASFGSVSVGETFQAVICVSNTSMMPIQGMRIKVEMHTDKTDSFPPSSHSLNDVSLPSLAPGAQMTALARHSIDKLAMHALVCRIWSDRHTSQGIYPHSFSKQYRFKVHPPPFLMRSEVHTNDTLSFYHDRSIREQTLVLVSVHNTSSRPLRLDMLSIDPDQSWSASAPKLDHMPLMPKDVRNFVFTLSPRETMSPLHFREKLQSAEHTRVACTVPLGHIRIAWRVPGGEMGRLRIGTIQRTTYLPCAVQGMYPELFLDRHDAWLVDEPCHVTMHLHIWVLDLALLRTRLDIALEIDDAWHDILVLGPNRHTASLELLEHTTLEVPWTLVPLRRGLASSGGFILRRVDTNSTLRVWKNVIQFHS</sequence>
<dbReference type="Pfam" id="PF23647">
    <property type="entry name" value="TRAPPC13_M"/>
    <property type="match status" value="1"/>
</dbReference>
<dbReference type="STRING" id="425265.A8Q0F8"/>
<proteinExistence type="predicted"/>
<name>A8Q0F8_MALGO</name>
<dbReference type="AlphaFoldDB" id="A8Q0F8"/>
<feature type="domain" description="Trafficking protein particle complex subunit 13 N-terminal" evidence="1">
    <location>
        <begin position="12"/>
        <end position="206"/>
    </location>
</feature>
<reference evidence="3 4" key="1">
    <citation type="journal article" date="2007" name="Proc. Natl. Acad. Sci. U.S.A.">
        <title>Dandruff-associated Malassezia genomes reveal convergent and divergent virulence traits shared with plant and human fungal pathogens.</title>
        <authorList>
            <person name="Xu J."/>
            <person name="Saunders C.W."/>
            <person name="Hu P."/>
            <person name="Grant R.A."/>
            <person name="Boekhout T."/>
            <person name="Kuramae E.E."/>
            <person name="Kronstad J.W."/>
            <person name="Deangelis Y.M."/>
            <person name="Reeder N.L."/>
            <person name="Johnstone K.R."/>
            <person name="Leland M."/>
            <person name="Fieno A.M."/>
            <person name="Begley W.M."/>
            <person name="Sun Y."/>
            <person name="Lacey M.P."/>
            <person name="Chaudhary T."/>
            <person name="Keough T."/>
            <person name="Chu L."/>
            <person name="Sears R."/>
            <person name="Yuan B."/>
            <person name="Dawson T.L.Jr."/>
        </authorList>
    </citation>
    <scope>NUCLEOTIDE SEQUENCE [LARGE SCALE GENOMIC DNA]</scope>
    <source>
        <strain evidence="4">ATCC MYA-4612 / CBS 7966</strain>
    </source>
</reference>
<dbReference type="PANTHER" id="PTHR13134">
    <property type="entry name" value="TRAFFICKING PROTEIN PARTICLE COMPLEX SUBUNIT 13"/>
    <property type="match status" value="1"/>
</dbReference>
<dbReference type="OrthoDB" id="10250284at2759"/>
<dbReference type="InterPro" id="IPR055427">
    <property type="entry name" value="TRAPPC13_N"/>
</dbReference>
<evidence type="ECO:0000259" key="1">
    <source>
        <dbReference type="Pfam" id="PF06159"/>
    </source>
</evidence>
<dbReference type="Proteomes" id="UP000008837">
    <property type="component" value="Unassembled WGS sequence"/>
</dbReference>
<dbReference type="VEuPathDB" id="FungiDB:MGL_2026"/>
<feature type="domain" description="Trafficking protein particle complex subunit 13 middle" evidence="2">
    <location>
        <begin position="233"/>
        <end position="340"/>
    </location>
</feature>
<dbReference type="InterPro" id="IPR010378">
    <property type="entry name" value="TRAPPC13"/>
</dbReference>
<dbReference type="InterPro" id="IPR055429">
    <property type="entry name" value="TRAPPC13_M"/>
</dbReference>
<comment type="caution">
    <text evidence="3">The sequence shown here is derived from an EMBL/GenBank/DDBJ whole genome shotgun (WGS) entry which is preliminary data.</text>
</comment>
<keyword evidence="4" id="KW-1185">Reference proteome</keyword>
<dbReference type="Pfam" id="PF06159">
    <property type="entry name" value="TRAPPC13_N"/>
    <property type="match status" value="1"/>
</dbReference>
<organism evidence="3 4">
    <name type="scientific">Malassezia globosa (strain ATCC MYA-4612 / CBS 7966)</name>
    <name type="common">Dandruff-associated fungus</name>
    <dbReference type="NCBI Taxonomy" id="425265"/>
    <lineage>
        <taxon>Eukaryota</taxon>
        <taxon>Fungi</taxon>
        <taxon>Dikarya</taxon>
        <taxon>Basidiomycota</taxon>
        <taxon>Ustilaginomycotina</taxon>
        <taxon>Malasseziomycetes</taxon>
        <taxon>Malasseziales</taxon>
        <taxon>Malasseziaceae</taxon>
        <taxon>Malassezia</taxon>
    </lineage>
</organism>
<dbReference type="EMBL" id="AAYY01000006">
    <property type="protein sequence ID" value="EDP43813.1"/>
    <property type="molecule type" value="Genomic_DNA"/>
</dbReference>
<dbReference type="InParanoid" id="A8Q0F8"/>
<evidence type="ECO:0000313" key="3">
    <source>
        <dbReference type="EMBL" id="EDP43813.1"/>
    </source>
</evidence>
<dbReference type="KEGG" id="mgl:MGL_2026"/>
<protein>
    <submittedName>
        <fullName evidence="3">Uncharacterized protein</fullName>
    </submittedName>
</protein>
<dbReference type="OMA" id="HALVCRI"/>
<dbReference type="RefSeq" id="XP_001731027.1">
    <property type="nucleotide sequence ID" value="XM_001730975.1"/>
</dbReference>
<evidence type="ECO:0000259" key="2">
    <source>
        <dbReference type="Pfam" id="PF23647"/>
    </source>
</evidence>
<dbReference type="GeneID" id="5855334"/>
<dbReference type="PANTHER" id="PTHR13134:SF3">
    <property type="entry name" value="TRAFFICKING PROTEIN PARTICLE COMPLEX SUBUNIT 13"/>
    <property type="match status" value="1"/>
</dbReference>
<accession>A8Q0F8</accession>
<evidence type="ECO:0000313" key="4">
    <source>
        <dbReference type="Proteomes" id="UP000008837"/>
    </source>
</evidence>
<gene>
    <name evidence="3" type="ORF">MGL_2026</name>
</gene>